<dbReference type="RefSeq" id="WP_186598383.1">
    <property type="nucleotide sequence ID" value="NZ_JABWRS010000003.1"/>
</dbReference>
<evidence type="ECO:0000256" key="2">
    <source>
        <dbReference type="ARBA" id="ARBA00005558"/>
    </source>
</evidence>
<evidence type="ECO:0000313" key="6">
    <source>
        <dbReference type="EMBL" id="MBC3475166.1"/>
    </source>
</evidence>
<dbReference type="SUPFAM" id="SSF69349">
    <property type="entry name" value="Phage fibre proteins"/>
    <property type="match status" value="1"/>
</dbReference>
<evidence type="ECO:0000313" key="7">
    <source>
        <dbReference type="Proteomes" id="UP000628086"/>
    </source>
</evidence>
<dbReference type="Pfam" id="PF05954">
    <property type="entry name" value="Phage_GPD"/>
    <property type="match status" value="1"/>
</dbReference>
<dbReference type="NCBIfam" id="TIGR01646">
    <property type="entry name" value="vgr_GE"/>
    <property type="match status" value="1"/>
</dbReference>
<comment type="caution">
    <text evidence="6">The sequence shown here is derived from an EMBL/GenBank/DDBJ whole genome shotgun (WGS) entry which is preliminary data.</text>
</comment>
<dbReference type="SUPFAM" id="SSF69279">
    <property type="entry name" value="Phage tail proteins"/>
    <property type="match status" value="2"/>
</dbReference>
<dbReference type="SUPFAM" id="SSF69255">
    <property type="entry name" value="gp5 N-terminal domain-like"/>
    <property type="match status" value="1"/>
</dbReference>
<evidence type="ECO:0000259" key="4">
    <source>
        <dbReference type="Pfam" id="PF04717"/>
    </source>
</evidence>
<dbReference type="InterPro" id="IPR037026">
    <property type="entry name" value="Vgr_OB-fold_dom_sf"/>
</dbReference>
<dbReference type="InterPro" id="IPR017847">
    <property type="entry name" value="T6SS_RhsGE_Vgr_subset"/>
</dbReference>
<dbReference type="Pfam" id="PF04717">
    <property type="entry name" value="Phage_base_V"/>
    <property type="match status" value="1"/>
</dbReference>
<dbReference type="InterPro" id="IPR006531">
    <property type="entry name" value="Gp5/Vgr_OB"/>
</dbReference>
<sequence>MFKSYGYGAIRFLADRLPDDMRVLAFSGGEGISSLFSFDIELVSERADLPLETLLNQQAFLAFHTRGSGVHGVISRLRQGASGKRLTHYHARLEPQMARLGLRRNHRIFQGRTVAQVVARLLEEHGILSDAYQFHLAEPSPPRDYCVQYAESDLAFVERLCQEEGIHYHFVHSPQGHRVVFADHQSYFPKLATAVPFVPPAGLQPDGPVIQAFSVAVQTTVSRVELRDHDFRKAAAPLAYASRSNTGLRAPDIEFYAYPGGLRQTLEQRRGSTMSKRALERCRVDHRQAQGDSDEPLLVSGHLMSLTGHPRADFNDLWLLTSLRHEGRQPQVLEENGGQEGAVSEAPRYANHFTATPWDVIYRPAMTRPPPRMPGCQAARVTGPKGEEVYCDELGRVKVQFYWDREGQGNEHSSCWLRVMSSWAGDRHGAVCLPRVGMEVVVSFLDGDPDQPVVSGCLPDSLHPSPYALPDAKARTVLRSRSLGGSGGYNELAMDDRDGNELLYLRAQRDFEQWVEHDSLLEVGNRQQVLVKGDSQVTLEAEAGCTVGGDRRVLLRSSDHLTVDLGRQVRVGTLLAQHAGQQMQLSAEREVVVEGGASITLRVAGQHLVINGAGIFASSPVQLGGVPAASLVANPLSPGQGGGVQVPGALPASMAPTQAALMQQSRLLGAAYCPVCEGCREGVAALGGVQ</sequence>
<dbReference type="Gene3D" id="2.30.110.50">
    <property type="match status" value="1"/>
</dbReference>
<dbReference type="Proteomes" id="UP000628086">
    <property type="component" value="Unassembled WGS sequence"/>
</dbReference>
<organism evidence="6 7">
    <name type="scientific">Pseudomonas taiwanensis</name>
    <dbReference type="NCBI Taxonomy" id="470150"/>
    <lineage>
        <taxon>Bacteria</taxon>
        <taxon>Pseudomonadati</taxon>
        <taxon>Pseudomonadota</taxon>
        <taxon>Gammaproteobacteria</taxon>
        <taxon>Pseudomonadales</taxon>
        <taxon>Pseudomonadaceae</taxon>
        <taxon>Pseudomonas</taxon>
    </lineage>
</organism>
<dbReference type="Gene3D" id="3.55.50.10">
    <property type="entry name" value="Baseplate protein-like domains"/>
    <property type="match status" value="1"/>
</dbReference>
<proteinExistence type="inferred from homology"/>
<dbReference type="Gene3D" id="2.40.50.230">
    <property type="entry name" value="Gp5 N-terminal domain"/>
    <property type="match status" value="1"/>
</dbReference>
<dbReference type="EMBL" id="JABWRS010000003">
    <property type="protein sequence ID" value="MBC3475166.1"/>
    <property type="molecule type" value="Genomic_DNA"/>
</dbReference>
<keyword evidence="7" id="KW-1185">Reference proteome</keyword>
<feature type="domain" description="Gp5/Type VI secretion system Vgr protein OB-fold" evidence="4">
    <location>
        <begin position="392"/>
        <end position="458"/>
    </location>
</feature>
<evidence type="ECO:0000259" key="5">
    <source>
        <dbReference type="Pfam" id="PF22178"/>
    </source>
</evidence>
<dbReference type="PANTHER" id="PTHR32305">
    <property type="match status" value="1"/>
</dbReference>
<keyword evidence="3" id="KW-0964">Secreted</keyword>
<dbReference type="InterPro" id="IPR054030">
    <property type="entry name" value="Gp5_Vgr_C"/>
</dbReference>
<evidence type="ECO:0000256" key="1">
    <source>
        <dbReference type="ARBA" id="ARBA00004613"/>
    </source>
</evidence>
<protein>
    <submittedName>
        <fullName evidence="6">Type VI secretion system tip protein VgrG</fullName>
    </submittedName>
</protein>
<gene>
    <name evidence="6" type="ORF">HU747_06100</name>
</gene>
<dbReference type="Pfam" id="PF22178">
    <property type="entry name" value="Gp5_trimer_C"/>
    <property type="match status" value="1"/>
</dbReference>
<feature type="domain" description="Gp5/Type VI secretion system Vgr C-terminal trimerisation" evidence="5">
    <location>
        <begin position="477"/>
        <end position="585"/>
    </location>
</feature>
<accession>A0ABR6V3S4</accession>
<comment type="subcellular location">
    <subcellularLocation>
        <location evidence="1">Secreted</location>
    </subcellularLocation>
</comment>
<evidence type="ECO:0000256" key="3">
    <source>
        <dbReference type="ARBA" id="ARBA00022525"/>
    </source>
</evidence>
<comment type="similarity">
    <text evidence="2">Belongs to the VgrG protein family.</text>
</comment>
<dbReference type="InterPro" id="IPR050708">
    <property type="entry name" value="T6SS_VgrG/RHS"/>
</dbReference>
<name>A0ABR6V3S4_9PSED</name>
<dbReference type="NCBIfam" id="TIGR03361">
    <property type="entry name" value="VI_Rhs_Vgr"/>
    <property type="match status" value="1"/>
</dbReference>
<dbReference type="InterPro" id="IPR006533">
    <property type="entry name" value="T6SS_Vgr_RhsGE"/>
</dbReference>
<dbReference type="Gene3D" id="4.10.220.110">
    <property type="match status" value="1"/>
</dbReference>
<dbReference type="PANTHER" id="PTHR32305:SF15">
    <property type="entry name" value="PROTEIN RHSA-RELATED"/>
    <property type="match status" value="1"/>
</dbReference>
<reference evidence="6 7" key="1">
    <citation type="journal article" date="2020" name="Microorganisms">
        <title>Reliable Identification of Environmental Pseudomonas Isolates Using the rpoD Gene.</title>
        <authorList>
            <consortium name="The Broad Institute Genome Sequencing Platform"/>
            <person name="Girard L."/>
            <person name="Lood C."/>
            <person name="Rokni-Zadeh H."/>
            <person name="van Noort V."/>
            <person name="Lavigne R."/>
            <person name="De Mot R."/>
        </authorList>
    </citation>
    <scope>NUCLEOTIDE SEQUENCE [LARGE SCALE GENOMIC DNA]</scope>
    <source>
        <strain evidence="6 7">RW7P2</strain>
    </source>
</reference>